<evidence type="ECO:0000313" key="2">
    <source>
        <dbReference type="Proteomes" id="UP000720508"/>
    </source>
</evidence>
<gene>
    <name evidence="1" type="ORF">KN815_40060</name>
</gene>
<dbReference type="Proteomes" id="UP000720508">
    <property type="component" value="Unassembled WGS sequence"/>
</dbReference>
<proteinExistence type="predicted"/>
<reference evidence="1 2" key="1">
    <citation type="submission" date="2021-06" db="EMBL/GenBank/DDBJ databases">
        <authorList>
            <person name="Pan X."/>
        </authorList>
    </citation>
    <scope>NUCLEOTIDE SEQUENCE [LARGE SCALE GENOMIC DNA]</scope>
    <source>
        <strain evidence="1 2">4503</strain>
    </source>
</reference>
<name>A0ABS6CSU5_9ACTN</name>
<keyword evidence="2" id="KW-1185">Reference proteome</keyword>
<protein>
    <submittedName>
        <fullName evidence="1">Uncharacterized protein</fullName>
    </submittedName>
</protein>
<dbReference type="RefSeq" id="WP_216346717.1">
    <property type="nucleotide sequence ID" value="NZ_JAHLEM010000682.1"/>
</dbReference>
<evidence type="ECO:0000313" key="1">
    <source>
        <dbReference type="EMBL" id="MBU3870028.1"/>
    </source>
</evidence>
<sequence length="79" mass="8277">ASRIRASWTACSIAGEATGCVDGGQEFLARGETAVDHTPAARLRGDARVWLGSEHRRPGGVSTASRSRVALAFMHEVAA</sequence>
<dbReference type="EMBL" id="JAHLEM010000682">
    <property type="protein sequence ID" value="MBU3870028.1"/>
    <property type="molecule type" value="Genomic_DNA"/>
</dbReference>
<accession>A0ABS6CSU5</accession>
<feature type="non-terminal residue" evidence="1">
    <location>
        <position position="1"/>
    </location>
</feature>
<organism evidence="1 2">
    <name type="scientific">Streptomyces niphimycinicus</name>
    <dbReference type="NCBI Taxonomy" id="2842201"/>
    <lineage>
        <taxon>Bacteria</taxon>
        <taxon>Bacillati</taxon>
        <taxon>Actinomycetota</taxon>
        <taxon>Actinomycetes</taxon>
        <taxon>Kitasatosporales</taxon>
        <taxon>Streptomycetaceae</taxon>
        <taxon>Streptomyces</taxon>
    </lineage>
</organism>
<comment type="caution">
    <text evidence="1">The sequence shown here is derived from an EMBL/GenBank/DDBJ whole genome shotgun (WGS) entry which is preliminary data.</text>
</comment>